<evidence type="ECO:0000313" key="2">
    <source>
        <dbReference type="Proteomes" id="UP000216454"/>
    </source>
</evidence>
<accession>A0A261EWY1</accession>
<dbReference type="EMBL" id="MWWQ01000008">
    <property type="protein sequence ID" value="OZG51380.1"/>
    <property type="molecule type" value="Genomic_DNA"/>
</dbReference>
<dbReference type="Proteomes" id="UP000216454">
    <property type="component" value="Unassembled WGS sequence"/>
</dbReference>
<keyword evidence="2" id="KW-1185">Reference proteome</keyword>
<protein>
    <submittedName>
        <fullName evidence="1">Uncharacterized protein</fullName>
    </submittedName>
</protein>
<reference evidence="1 2" key="1">
    <citation type="journal article" date="2017" name="BMC Genomics">
        <title>Comparative genomic and phylogenomic analyses of the Bifidobacteriaceae family.</title>
        <authorList>
            <person name="Lugli G.A."/>
            <person name="Milani C."/>
            <person name="Turroni F."/>
            <person name="Duranti S."/>
            <person name="Mancabelli L."/>
            <person name="Mangifesta M."/>
            <person name="Ferrario C."/>
            <person name="Modesto M."/>
            <person name="Mattarelli P."/>
            <person name="Jiri K."/>
            <person name="van Sinderen D."/>
            <person name="Ventura M."/>
        </authorList>
    </citation>
    <scope>NUCLEOTIDE SEQUENCE [LARGE SCALE GENOMIC DNA]</scope>
    <source>
        <strain evidence="1 2">DSM 24744</strain>
    </source>
</reference>
<comment type="caution">
    <text evidence="1">The sequence shown here is derived from an EMBL/GenBank/DDBJ whole genome shotgun (WGS) entry which is preliminary data.</text>
</comment>
<name>A0A261EWY1_9BIFI</name>
<organism evidence="1 2">
    <name type="scientific">Pseudoscardovia suis</name>
    <dbReference type="NCBI Taxonomy" id="987063"/>
    <lineage>
        <taxon>Bacteria</taxon>
        <taxon>Bacillati</taxon>
        <taxon>Actinomycetota</taxon>
        <taxon>Actinomycetes</taxon>
        <taxon>Bifidobacteriales</taxon>
        <taxon>Bifidobacteriaceae</taxon>
        <taxon>Pseudoscardovia</taxon>
    </lineage>
</organism>
<sequence>MSRSMGISMKNAVAVMMKDHRSMRMCMRGSRMMAA</sequence>
<dbReference type="AlphaFoldDB" id="A0A261EWY1"/>
<proteinExistence type="predicted"/>
<evidence type="ECO:0000313" key="1">
    <source>
        <dbReference type="EMBL" id="OZG51380.1"/>
    </source>
</evidence>
<gene>
    <name evidence="1" type="ORF">PSSU_1003</name>
</gene>